<dbReference type="GO" id="GO:0055085">
    <property type="term" value="P:transmembrane transport"/>
    <property type="evidence" value="ECO:0007669"/>
    <property type="project" value="InterPro"/>
</dbReference>
<dbReference type="Proteomes" id="UP000501991">
    <property type="component" value="Chromosome"/>
</dbReference>
<dbReference type="PANTHER" id="PTHR43386">
    <property type="entry name" value="OLIGOPEPTIDE TRANSPORT SYSTEM PERMEASE PROTEIN APPC"/>
    <property type="match status" value="1"/>
</dbReference>
<keyword evidence="5" id="KW-0571">Peptide transport</keyword>
<dbReference type="CDD" id="cd06261">
    <property type="entry name" value="TM_PBP2"/>
    <property type="match status" value="1"/>
</dbReference>
<sequence length="462" mass="49832">MIEHGFEPVVLWTDALFFALLVAMAGGLWHAWRSPPLRAQWQKVTGRATGMSAIVVLLAFLVIGVLDSLHFRAALAPTENTSQTVYSTEVNSVLDLLLARQRQENERTYSAPLATHAYVKDTIELPGGGQAREYPRLRYGGAGLGEGGDAHREDVLERVAIGIGLGAAASVAALVLVGAGVGGPLTLLRGRTRLAWRAAWVTFSIIALVTGVLYSLAQGYHVFGTDKVGQDVLVLTLKSVRTALMIGTLTTLVTLPIAIALGIMAGYFGGWVDDVIQYIYTVLNSIPGVLLIAAAVLMMQVFIELHPEWFSTAAARSDARLLALCVILGMTSWTGLCRLLRGETLKLRELEYVQAARAFAVPTPKILLRHILPNLMHIVLIALVMDFSGLVLAEAVLSYVGIGVDPTMASFGTMINAARMELARDPMVWWSLAAAFVFMFVLVLAANLLADVVRDAFDPRAG</sequence>
<evidence type="ECO:0000313" key="12">
    <source>
        <dbReference type="Proteomes" id="UP000501991"/>
    </source>
</evidence>
<comment type="similarity">
    <text evidence="9">Belongs to the binding-protein-dependent transport system permease family.</text>
</comment>
<evidence type="ECO:0000259" key="10">
    <source>
        <dbReference type="PROSITE" id="PS50928"/>
    </source>
</evidence>
<protein>
    <submittedName>
        <fullName evidence="11">ABC transporter permease</fullName>
    </submittedName>
</protein>
<dbReference type="InterPro" id="IPR000515">
    <property type="entry name" value="MetI-like"/>
</dbReference>
<evidence type="ECO:0000256" key="8">
    <source>
        <dbReference type="ARBA" id="ARBA00023136"/>
    </source>
</evidence>
<dbReference type="Gene3D" id="1.10.3720.10">
    <property type="entry name" value="MetI-like"/>
    <property type="match status" value="1"/>
</dbReference>
<evidence type="ECO:0000256" key="6">
    <source>
        <dbReference type="ARBA" id="ARBA00022927"/>
    </source>
</evidence>
<dbReference type="Pfam" id="PF00528">
    <property type="entry name" value="BPD_transp_1"/>
    <property type="match status" value="1"/>
</dbReference>
<evidence type="ECO:0000313" key="11">
    <source>
        <dbReference type="EMBL" id="QID17815.1"/>
    </source>
</evidence>
<dbReference type="PROSITE" id="PS50928">
    <property type="entry name" value="ABC_TM1"/>
    <property type="match status" value="1"/>
</dbReference>
<keyword evidence="7 9" id="KW-1133">Transmembrane helix</keyword>
<feature type="transmembrane region" description="Helical" evidence="9">
    <location>
        <begin position="159"/>
        <end position="182"/>
    </location>
</feature>
<accession>A0A6C1B4M1</accession>
<dbReference type="GO" id="GO:0015833">
    <property type="term" value="P:peptide transport"/>
    <property type="evidence" value="ECO:0007669"/>
    <property type="project" value="UniProtKB-KW"/>
</dbReference>
<name>A0A6C1B4M1_9RHOO</name>
<keyword evidence="6" id="KW-0653">Protein transport</keyword>
<feature type="transmembrane region" description="Helical" evidence="9">
    <location>
        <begin position="44"/>
        <end position="66"/>
    </location>
</feature>
<feature type="transmembrane region" description="Helical" evidence="9">
    <location>
        <begin position="428"/>
        <end position="450"/>
    </location>
</feature>
<organism evidence="11 12">
    <name type="scientific">Nitrogeniibacter mangrovi</name>
    <dbReference type="NCBI Taxonomy" id="2016596"/>
    <lineage>
        <taxon>Bacteria</taxon>
        <taxon>Pseudomonadati</taxon>
        <taxon>Pseudomonadota</taxon>
        <taxon>Betaproteobacteria</taxon>
        <taxon>Rhodocyclales</taxon>
        <taxon>Zoogloeaceae</taxon>
        <taxon>Nitrogeniibacter</taxon>
    </lineage>
</organism>
<evidence type="ECO:0000256" key="3">
    <source>
        <dbReference type="ARBA" id="ARBA00022475"/>
    </source>
</evidence>
<proteinExistence type="inferred from homology"/>
<keyword evidence="2 9" id="KW-0813">Transport</keyword>
<feature type="domain" description="ABC transmembrane type-1" evidence="10">
    <location>
        <begin position="240"/>
        <end position="450"/>
    </location>
</feature>
<evidence type="ECO:0000256" key="2">
    <source>
        <dbReference type="ARBA" id="ARBA00022448"/>
    </source>
</evidence>
<evidence type="ECO:0000256" key="4">
    <source>
        <dbReference type="ARBA" id="ARBA00022692"/>
    </source>
</evidence>
<dbReference type="PANTHER" id="PTHR43386:SF24">
    <property type="entry name" value="OLIGOPEPTIDE TRANSPORT SYSTEM PERMEASE PROTEIN AMID"/>
    <property type="match status" value="1"/>
</dbReference>
<feature type="transmembrane region" description="Helical" evidence="9">
    <location>
        <begin position="194"/>
        <end position="217"/>
    </location>
</feature>
<evidence type="ECO:0000256" key="9">
    <source>
        <dbReference type="RuleBase" id="RU363032"/>
    </source>
</evidence>
<dbReference type="SUPFAM" id="SSF161098">
    <property type="entry name" value="MetI-like"/>
    <property type="match status" value="1"/>
</dbReference>
<gene>
    <name evidence="11" type="ORF">G3580_09270</name>
</gene>
<evidence type="ECO:0000256" key="1">
    <source>
        <dbReference type="ARBA" id="ARBA00004651"/>
    </source>
</evidence>
<keyword evidence="4 9" id="KW-0812">Transmembrane</keyword>
<dbReference type="KEGG" id="azq:G3580_09270"/>
<feature type="transmembrane region" description="Helical" evidence="9">
    <location>
        <begin position="15"/>
        <end position="32"/>
    </location>
</feature>
<feature type="transmembrane region" description="Helical" evidence="9">
    <location>
        <begin position="321"/>
        <end position="340"/>
    </location>
</feature>
<dbReference type="RefSeq" id="WP_173764976.1">
    <property type="nucleotide sequence ID" value="NZ_CP048836.1"/>
</dbReference>
<feature type="transmembrane region" description="Helical" evidence="9">
    <location>
        <begin position="278"/>
        <end position="301"/>
    </location>
</feature>
<keyword evidence="12" id="KW-1185">Reference proteome</keyword>
<feature type="transmembrane region" description="Helical" evidence="9">
    <location>
        <begin position="375"/>
        <end position="402"/>
    </location>
</feature>
<dbReference type="AlphaFoldDB" id="A0A6C1B4M1"/>
<evidence type="ECO:0000256" key="5">
    <source>
        <dbReference type="ARBA" id="ARBA00022856"/>
    </source>
</evidence>
<dbReference type="GO" id="GO:0015031">
    <property type="term" value="P:protein transport"/>
    <property type="evidence" value="ECO:0007669"/>
    <property type="project" value="UniProtKB-KW"/>
</dbReference>
<reference evidence="11 12" key="1">
    <citation type="submission" date="2020-02" db="EMBL/GenBank/DDBJ databases">
        <title>Nitrogenibacter mangrovi gen. nov., sp. nov. isolated from mangrove sediment, a denitrifying betaproteobacterium.</title>
        <authorList>
            <person name="Liao H."/>
            <person name="Tian Y."/>
        </authorList>
    </citation>
    <scope>NUCLEOTIDE SEQUENCE [LARGE SCALE GENOMIC DNA]</scope>
    <source>
        <strain evidence="11 12">M9-3-2</strain>
    </source>
</reference>
<feature type="transmembrane region" description="Helical" evidence="9">
    <location>
        <begin position="243"/>
        <end position="266"/>
    </location>
</feature>
<keyword evidence="8 9" id="KW-0472">Membrane</keyword>
<comment type="subcellular location">
    <subcellularLocation>
        <location evidence="1 9">Cell membrane</location>
        <topology evidence="1 9">Multi-pass membrane protein</topology>
    </subcellularLocation>
</comment>
<dbReference type="InterPro" id="IPR035906">
    <property type="entry name" value="MetI-like_sf"/>
</dbReference>
<dbReference type="InterPro" id="IPR050366">
    <property type="entry name" value="BP-dependent_transpt_permease"/>
</dbReference>
<dbReference type="GO" id="GO:0005886">
    <property type="term" value="C:plasma membrane"/>
    <property type="evidence" value="ECO:0007669"/>
    <property type="project" value="UniProtKB-SubCell"/>
</dbReference>
<keyword evidence="3" id="KW-1003">Cell membrane</keyword>
<evidence type="ECO:0000256" key="7">
    <source>
        <dbReference type="ARBA" id="ARBA00022989"/>
    </source>
</evidence>
<dbReference type="EMBL" id="CP048836">
    <property type="protein sequence ID" value="QID17815.1"/>
    <property type="molecule type" value="Genomic_DNA"/>
</dbReference>